<name>B3V6G3_9ARCH</name>
<accession>B3V6G3</accession>
<evidence type="ECO:0008006" key="2">
    <source>
        <dbReference type="Google" id="ProtNLM"/>
    </source>
</evidence>
<dbReference type="EMBL" id="EU686635">
    <property type="protein sequence ID" value="ACF09887.1"/>
    <property type="molecule type" value="Genomic_DNA"/>
</dbReference>
<evidence type="ECO:0000313" key="1">
    <source>
        <dbReference type="EMBL" id="ACF09887.1"/>
    </source>
</evidence>
<sequence>MLTTGFPFIDKDLAGFPENKFSFALCDNPSSRLFFAFNIVNHFVKEKKLIYYIDFDTIFTSYILNEHNSFSNSDDFVLFTPKRNQLSTIISNICSMQLEKPSLVIFDSLNLLYHSTYIRSNFGESNRIISLYLALLHQFAQDNDVNVLTFSLSRTTQKTDISKWQSFYPGGISIESFNSIIFHIEHQFPNFNVTILKHPSTSLMLKQYTLQIS</sequence>
<dbReference type="AlphaFoldDB" id="B3V6G3"/>
<reference evidence="1" key="1">
    <citation type="journal article" date="2008" name="ISME J.">
        <title>Hindsight in the relative abundance, metabolic potential and genome dynamics of uncultivated marine archaea from comparative metagenomic analyses of bathypelagic plankton of different oceanic regions.</title>
        <authorList>
            <person name="Martin-Cuadrado A.B."/>
            <person name="Rodriguez-Valera F."/>
            <person name="Moreira D."/>
            <person name="Alba J.C."/>
            <person name="Ivars-Martinez E."/>
            <person name="Henn M.R."/>
            <person name="Talla E."/>
            <person name="Lopez-Garcia P."/>
        </authorList>
    </citation>
    <scope>NUCLEOTIDE SEQUENCE</scope>
</reference>
<reference evidence="1" key="2">
    <citation type="submission" date="2008-05" db="EMBL/GenBank/DDBJ databases">
        <authorList>
            <person name="Martin-Cuadrado A.-B."/>
            <person name="Rodriguez-Valera F."/>
            <person name="Moreira D."/>
            <person name="Alba J.-C."/>
            <person name="Ivars-Martinez E."/>
            <person name="Henn M.R."/>
            <person name="Talla E."/>
            <person name="Lopez-Garcia P."/>
        </authorList>
    </citation>
    <scope>NUCLEOTIDE SEQUENCE</scope>
</reference>
<dbReference type="Gene3D" id="3.40.50.300">
    <property type="entry name" value="P-loop containing nucleotide triphosphate hydrolases"/>
    <property type="match status" value="1"/>
</dbReference>
<protein>
    <recommendedName>
        <fullName evidence="2">DNA recombination and repair protein Rad51-like C-terminal domain-containing protein</fullName>
    </recommendedName>
</protein>
<organism evidence="1">
    <name type="scientific">uncultured marine crenarchaeote AD1000-23-H12</name>
    <dbReference type="NCBI Taxonomy" id="526638"/>
    <lineage>
        <taxon>Archaea</taxon>
        <taxon>Nitrososphaerota</taxon>
        <taxon>Nitrososphaeria</taxon>
        <taxon>Nitrosopumilales</taxon>
        <taxon>environmental samples</taxon>
    </lineage>
</organism>
<dbReference type="InterPro" id="IPR027417">
    <property type="entry name" value="P-loop_NTPase"/>
</dbReference>
<proteinExistence type="predicted"/>
<dbReference type="SUPFAM" id="SSF52540">
    <property type="entry name" value="P-loop containing nucleoside triphosphate hydrolases"/>
    <property type="match status" value="1"/>
</dbReference>